<accession>A0ABQ8I5G9</accession>
<dbReference type="PROSITE" id="PS51934">
    <property type="entry name" value="LRAT"/>
    <property type="match status" value="1"/>
</dbReference>
<organism evidence="3 4">
    <name type="scientific">Xanthoceras sorbifolium</name>
    <dbReference type="NCBI Taxonomy" id="99658"/>
    <lineage>
        <taxon>Eukaryota</taxon>
        <taxon>Viridiplantae</taxon>
        <taxon>Streptophyta</taxon>
        <taxon>Embryophyta</taxon>
        <taxon>Tracheophyta</taxon>
        <taxon>Spermatophyta</taxon>
        <taxon>Magnoliopsida</taxon>
        <taxon>eudicotyledons</taxon>
        <taxon>Gunneridae</taxon>
        <taxon>Pentapetalae</taxon>
        <taxon>rosids</taxon>
        <taxon>malvids</taxon>
        <taxon>Sapindales</taxon>
        <taxon>Sapindaceae</taxon>
        <taxon>Xanthoceroideae</taxon>
        <taxon>Xanthoceras</taxon>
    </lineage>
</organism>
<feature type="domain" description="LRAT" evidence="2">
    <location>
        <begin position="259"/>
        <end position="399"/>
    </location>
</feature>
<dbReference type="Gene3D" id="3.90.1720.10">
    <property type="entry name" value="endopeptidase domain like (from Nostoc punctiforme)"/>
    <property type="match status" value="2"/>
</dbReference>
<keyword evidence="1" id="KW-1133">Transmembrane helix</keyword>
<sequence length="405" mass="45118">MGVISILLRFQCNCDSYIVTRSELEPANIYNPSISCMYLYAGIYVGEDMVIHFLPDPKKKGILSSSAASSSLQGSGRCPKCGHSPDRDGGIVKTCLDCFLDGNSIRVFRYGVTHIPLRYCSRKNSKPPDQVVECAIHLFEQNGFGEYNFIFNNCDNTTSIIKSFLRDSIAVAISEASGIHGYYLLLVQATISDACSVLFIFWFMVHFLYYNPLKQISVKRRDLTSHMGQAITLVGEVLGCNCNTSPVTRSELKPGDHIYTERAGSVYFHHGIYVGEDMVIHFIPDPKKKDIFSSSAASSFLLGYGRCRKCGHSPDRDGGIVKTCLDCFLDGNSIRVFRYGVTHIPTRHCSRKNSKPPDQVVECAIHLFEQNGFGEYNVIFNNCEHFASFCKTGSCSSSQTDLNYS</sequence>
<proteinExistence type="predicted"/>
<evidence type="ECO:0000259" key="2">
    <source>
        <dbReference type="PROSITE" id="PS51934"/>
    </source>
</evidence>
<gene>
    <name evidence="3" type="ORF">JRO89_XS04G0161100</name>
</gene>
<dbReference type="InterPro" id="IPR038765">
    <property type="entry name" value="Papain-like_cys_pep_sf"/>
</dbReference>
<feature type="transmembrane region" description="Helical" evidence="1">
    <location>
        <begin position="182"/>
        <end position="210"/>
    </location>
</feature>
<keyword evidence="4" id="KW-1185">Reference proteome</keyword>
<evidence type="ECO:0000313" key="3">
    <source>
        <dbReference type="EMBL" id="KAH7571880.1"/>
    </source>
</evidence>
<reference evidence="3 4" key="1">
    <citation type="submission" date="2021-02" db="EMBL/GenBank/DDBJ databases">
        <title>Plant Genome Project.</title>
        <authorList>
            <person name="Zhang R.-G."/>
        </authorList>
    </citation>
    <scope>NUCLEOTIDE SEQUENCE [LARGE SCALE GENOMIC DNA]</scope>
    <source>
        <tissue evidence="3">Leaves</tissue>
    </source>
</reference>
<keyword evidence="1" id="KW-0812">Transmembrane</keyword>
<evidence type="ECO:0000313" key="4">
    <source>
        <dbReference type="Proteomes" id="UP000827721"/>
    </source>
</evidence>
<dbReference type="PANTHER" id="PTHR46137">
    <property type="entry name" value="OS05G0310600 PROTEIN"/>
    <property type="match status" value="1"/>
</dbReference>
<comment type="caution">
    <text evidence="3">The sequence shown here is derived from an EMBL/GenBank/DDBJ whole genome shotgun (WGS) entry which is preliminary data.</text>
</comment>
<protein>
    <recommendedName>
        <fullName evidence="2">LRAT domain-containing protein</fullName>
    </recommendedName>
</protein>
<dbReference type="EMBL" id="JAFEMO010000004">
    <property type="protein sequence ID" value="KAH7571880.1"/>
    <property type="molecule type" value="Genomic_DNA"/>
</dbReference>
<dbReference type="Pfam" id="PF04970">
    <property type="entry name" value="LRAT"/>
    <property type="match status" value="2"/>
</dbReference>
<dbReference type="SUPFAM" id="SSF54001">
    <property type="entry name" value="Cysteine proteinases"/>
    <property type="match status" value="1"/>
</dbReference>
<dbReference type="Proteomes" id="UP000827721">
    <property type="component" value="Unassembled WGS sequence"/>
</dbReference>
<evidence type="ECO:0000256" key="1">
    <source>
        <dbReference type="SAM" id="Phobius"/>
    </source>
</evidence>
<keyword evidence="1" id="KW-0472">Membrane</keyword>
<name>A0ABQ8I5G9_9ROSI</name>
<dbReference type="InterPro" id="IPR007053">
    <property type="entry name" value="LRAT_dom"/>
</dbReference>
<dbReference type="PANTHER" id="PTHR46137:SF1">
    <property type="entry name" value="LRAT DOMAIN-CONTAINING PROTEIN"/>
    <property type="match status" value="1"/>
</dbReference>